<proteinExistence type="predicted"/>
<keyword evidence="1" id="KW-1133">Transmembrane helix</keyword>
<protein>
    <submittedName>
        <fullName evidence="3">Uncharacterized protein</fullName>
    </submittedName>
</protein>
<dbReference type="PANTHER" id="PTHR36978">
    <property type="entry name" value="P-LOOP CONTAINING NUCLEOTIDE TRIPHOSPHATE HYDROLASE"/>
    <property type="match status" value="1"/>
</dbReference>
<keyword evidence="1" id="KW-0472">Membrane</keyword>
<dbReference type="InterPro" id="IPR027417">
    <property type="entry name" value="P-loop_NTPase"/>
</dbReference>
<organism evidence="2 3">
    <name type="scientific">Trichobilharzia regenti</name>
    <name type="common">Nasal bird schistosome</name>
    <dbReference type="NCBI Taxonomy" id="157069"/>
    <lineage>
        <taxon>Eukaryota</taxon>
        <taxon>Metazoa</taxon>
        <taxon>Spiralia</taxon>
        <taxon>Lophotrochozoa</taxon>
        <taxon>Platyhelminthes</taxon>
        <taxon>Trematoda</taxon>
        <taxon>Digenea</taxon>
        <taxon>Strigeidida</taxon>
        <taxon>Schistosomatoidea</taxon>
        <taxon>Schistosomatidae</taxon>
        <taxon>Trichobilharzia</taxon>
    </lineage>
</organism>
<name>A0AA85J2A1_TRIRE</name>
<sequence length="272" mass="31623">MSRNQSSSSSPPPPQIYAIGVGLPRTGTTSLHAALEILYNGRCYRLFEDMKTRRHDVAKWQRLMDEAKSSKNAVINKQTVYEILSGYNSMVDLPGSVLHKEMLQIFPNAKFILTWRDKHEWLRSIRETISLPKDELFAEGIIGQLIIRLLVGTGMQKLIENTLYYAYGKEFDHHEDDETCLQLAELYIEKVKRNIPADQLLIHHYKDGWEPLCKFLNLPIPDQPYPHKFERQEIKSFLNYLRIIVYTANYAIPVICVLGASWLVKKIFFQHN</sequence>
<evidence type="ECO:0000256" key="1">
    <source>
        <dbReference type="SAM" id="Phobius"/>
    </source>
</evidence>
<dbReference type="Gene3D" id="3.40.50.300">
    <property type="entry name" value="P-loop containing nucleotide triphosphate hydrolases"/>
    <property type="match status" value="1"/>
</dbReference>
<dbReference type="WBParaSite" id="TREG1_123590.1">
    <property type="protein sequence ID" value="TREG1_123590.1"/>
    <property type="gene ID" value="TREG1_123590"/>
</dbReference>
<keyword evidence="2" id="KW-1185">Reference proteome</keyword>
<dbReference type="SUPFAM" id="SSF52540">
    <property type="entry name" value="P-loop containing nucleoside triphosphate hydrolases"/>
    <property type="match status" value="1"/>
</dbReference>
<accession>A0AA85J2A1</accession>
<feature type="transmembrane region" description="Helical" evidence="1">
    <location>
        <begin position="243"/>
        <end position="264"/>
    </location>
</feature>
<keyword evidence="1" id="KW-0812">Transmembrane</keyword>
<reference evidence="2" key="1">
    <citation type="submission" date="2022-06" db="EMBL/GenBank/DDBJ databases">
        <authorList>
            <person name="Berger JAMES D."/>
            <person name="Berger JAMES D."/>
        </authorList>
    </citation>
    <scope>NUCLEOTIDE SEQUENCE [LARGE SCALE GENOMIC DNA]</scope>
</reference>
<dbReference type="InterPro" id="IPR040632">
    <property type="entry name" value="Sulfotransfer_4"/>
</dbReference>
<dbReference type="Proteomes" id="UP000050795">
    <property type="component" value="Unassembled WGS sequence"/>
</dbReference>
<evidence type="ECO:0000313" key="2">
    <source>
        <dbReference type="Proteomes" id="UP000050795"/>
    </source>
</evidence>
<dbReference type="PANTHER" id="PTHR36978:SF4">
    <property type="entry name" value="P-LOOP CONTAINING NUCLEOSIDE TRIPHOSPHATE HYDROLASE PROTEIN"/>
    <property type="match status" value="1"/>
</dbReference>
<dbReference type="AlphaFoldDB" id="A0AA85J2A1"/>
<dbReference type="Pfam" id="PF17784">
    <property type="entry name" value="Sulfotransfer_4"/>
    <property type="match status" value="1"/>
</dbReference>
<reference evidence="3" key="2">
    <citation type="submission" date="2023-11" db="UniProtKB">
        <authorList>
            <consortium name="WormBaseParasite"/>
        </authorList>
    </citation>
    <scope>IDENTIFICATION</scope>
</reference>
<evidence type="ECO:0000313" key="3">
    <source>
        <dbReference type="WBParaSite" id="TREG1_123590.1"/>
    </source>
</evidence>